<dbReference type="OrthoDB" id="1122028at2"/>
<organism evidence="2 3">
    <name type="scientific">Rufibacter immobilis</name>
    <dbReference type="NCBI Taxonomy" id="1348778"/>
    <lineage>
        <taxon>Bacteria</taxon>
        <taxon>Pseudomonadati</taxon>
        <taxon>Bacteroidota</taxon>
        <taxon>Cytophagia</taxon>
        <taxon>Cytophagales</taxon>
        <taxon>Hymenobacteraceae</taxon>
        <taxon>Rufibacter</taxon>
    </lineage>
</organism>
<proteinExistence type="predicted"/>
<reference evidence="2 3" key="1">
    <citation type="submission" date="2018-11" db="EMBL/GenBank/DDBJ databases">
        <title>Rufibacter latericius sp. nov., isolated from water in Baiyang Lake.</title>
        <authorList>
            <person name="Yang Y."/>
        </authorList>
    </citation>
    <scope>NUCLEOTIDE SEQUENCE [LARGE SCALE GENOMIC DNA]</scope>
    <source>
        <strain evidence="2 3">MCC P1</strain>
    </source>
</reference>
<dbReference type="GO" id="GO:0009882">
    <property type="term" value="F:blue light photoreceptor activity"/>
    <property type="evidence" value="ECO:0007669"/>
    <property type="project" value="InterPro"/>
</dbReference>
<evidence type="ECO:0000313" key="2">
    <source>
        <dbReference type="EMBL" id="RNI28174.1"/>
    </source>
</evidence>
<evidence type="ECO:0000259" key="1">
    <source>
        <dbReference type="PROSITE" id="PS50925"/>
    </source>
</evidence>
<dbReference type="SUPFAM" id="SSF54975">
    <property type="entry name" value="Acylphosphatase/BLUF domain-like"/>
    <property type="match status" value="1"/>
</dbReference>
<dbReference type="RefSeq" id="WP_123134641.1">
    <property type="nucleotide sequence ID" value="NZ_RJJE01000017.1"/>
</dbReference>
<dbReference type="PROSITE" id="PS50925">
    <property type="entry name" value="BLUF"/>
    <property type="match status" value="1"/>
</dbReference>
<dbReference type="AlphaFoldDB" id="A0A3M9MRK8"/>
<dbReference type="Proteomes" id="UP000271010">
    <property type="component" value="Unassembled WGS sequence"/>
</dbReference>
<sequence>MLLYSGEHFVQEIEGNEKNVQQLFAKILIDRHHTNIIKLADGPISQRLFCDWTMGFKTVAAEALLSFRGYVDPTQPESWSPFPNGTKSLQWRYCGSLSSTT</sequence>
<feature type="domain" description="BLUF" evidence="1">
    <location>
        <begin position="1"/>
        <end position="55"/>
    </location>
</feature>
<accession>A0A3M9MRK8</accession>
<gene>
    <name evidence="2" type="ORF">EFA69_19065</name>
</gene>
<keyword evidence="3" id="KW-1185">Reference proteome</keyword>
<name>A0A3M9MRK8_9BACT</name>
<dbReference type="EMBL" id="RJJE01000017">
    <property type="protein sequence ID" value="RNI28174.1"/>
    <property type="molecule type" value="Genomic_DNA"/>
</dbReference>
<dbReference type="GO" id="GO:0071949">
    <property type="term" value="F:FAD binding"/>
    <property type="evidence" value="ECO:0007669"/>
    <property type="project" value="InterPro"/>
</dbReference>
<dbReference type="InterPro" id="IPR007024">
    <property type="entry name" value="BLUF_domain"/>
</dbReference>
<protein>
    <submittedName>
        <fullName evidence="2">BLUF domain-containing protein</fullName>
    </submittedName>
</protein>
<comment type="caution">
    <text evidence="2">The sequence shown here is derived from an EMBL/GenBank/DDBJ whole genome shotgun (WGS) entry which is preliminary data.</text>
</comment>
<dbReference type="Gene3D" id="3.30.70.100">
    <property type="match status" value="1"/>
</dbReference>
<dbReference type="Pfam" id="PF04940">
    <property type="entry name" value="BLUF"/>
    <property type="match status" value="1"/>
</dbReference>
<dbReference type="SMART" id="SM01034">
    <property type="entry name" value="BLUF"/>
    <property type="match status" value="1"/>
</dbReference>
<dbReference type="InterPro" id="IPR036046">
    <property type="entry name" value="Acylphosphatase-like_dom_sf"/>
</dbReference>
<evidence type="ECO:0000313" key="3">
    <source>
        <dbReference type="Proteomes" id="UP000271010"/>
    </source>
</evidence>